<sequence length="63" mass="6971">MKVIGTATVRFCVEIDAEDISTNSMSIAESDELIAEAVFLKYGLHVNLNRDITVEKVVRGNED</sequence>
<proteinExistence type="predicted"/>
<comment type="caution">
    <text evidence="1">The sequence shown here is derived from an EMBL/GenBank/DDBJ whole genome shotgun (WGS) entry which is preliminary data.</text>
</comment>
<dbReference type="Proteomes" id="UP000226106">
    <property type="component" value="Unassembled WGS sequence"/>
</dbReference>
<accession>A0A9X7AS90</accession>
<gene>
    <name evidence="1" type="ORF">COK72_02330</name>
</gene>
<evidence type="ECO:0000313" key="2">
    <source>
        <dbReference type="Proteomes" id="UP000226106"/>
    </source>
</evidence>
<organism evidence="1 2">
    <name type="scientific">Bacillus thuringiensis</name>
    <dbReference type="NCBI Taxonomy" id="1428"/>
    <lineage>
        <taxon>Bacteria</taxon>
        <taxon>Bacillati</taxon>
        <taxon>Bacillota</taxon>
        <taxon>Bacilli</taxon>
        <taxon>Bacillales</taxon>
        <taxon>Bacillaceae</taxon>
        <taxon>Bacillus</taxon>
        <taxon>Bacillus cereus group</taxon>
    </lineage>
</organism>
<dbReference type="EMBL" id="NVCO01000007">
    <property type="protein sequence ID" value="PFT50865.1"/>
    <property type="molecule type" value="Genomic_DNA"/>
</dbReference>
<name>A0A9X7AS90_BACTU</name>
<dbReference type="RefSeq" id="WP_098640146.1">
    <property type="nucleotide sequence ID" value="NZ_NVCO01000007.1"/>
</dbReference>
<reference evidence="1 2" key="1">
    <citation type="submission" date="2017-09" db="EMBL/GenBank/DDBJ databases">
        <title>Large-scale bioinformatics analysis of Bacillus genomes uncovers conserved roles of natural products in bacterial physiology.</title>
        <authorList>
            <consortium name="Agbiome Team Llc"/>
            <person name="Bleich R.M."/>
            <person name="Grubbs K.J."/>
            <person name="Santa Maria K.C."/>
            <person name="Allen S.E."/>
            <person name="Farag S."/>
            <person name="Shank E.A."/>
            <person name="Bowers A."/>
        </authorList>
    </citation>
    <scope>NUCLEOTIDE SEQUENCE [LARGE SCALE GENOMIC DNA]</scope>
    <source>
        <strain evidence="1 2">AFS065400</strain>
    </source>
</reference>
<protein>
    <submittedName>
        <fullName evidence="1">Uncharacterized protein</fullName>
    </submittedName>
</protein>
<evidence type="ECO:0000313" key="1">
    <source>
        <dbReference type="EMBL" id="PFT50865.1"/>
    </source>
</evidence>
<dbReference type="AlphaFoldDB" id="A0A9X7AS90"/>